<keyword evidence="5" id="KW-0813">Transport</keyword>
<feature type="domain" description="DH" evidence="7">
    <location>
        <begin position="546"/>
        <end position="639"/>
    </location>
</feature>
<comment type="similarity">
    <text evidence="1 5">Belongs to the ATG5 family.</text>
</comment>
<dbReference type="AlphaFoldDB" id="A0AAD5SPM5"/>
<dbReference type="InterPro" id="IPR000219">
    <property type="entry name" value="DH_dom"/>
</dbReference>
<organism evidence="8 9">
    <name type="scientific">Physocladia obscura</name>
    <dbReference type="NCBI Taxonomy" id="109957"/>
    <lineage>
        <taxon>Eukaryota</taxon>
        <taxon>Fungi</taxon>
        <taxon>Fungi incertae sedis</taxon>
        <taxon>Chytridiomycota</taxon>
        <taxon>Chytridiomycota incertae sedis</taxon>
        <taxon>Chytridiomycetes</taxon>
        <taxon>Chytridiales</taxon>
        <taxon>Chytriomycetaceae</taxon>
        <taxon>Physocladia</taxon>
    </lineage>
</organism>
<dbReference type="Pfam" id="PF20638">
    <property type="entry name" value="ATG5_UblA"/>
    <property type="match status" value="1"/>
</dbReference>
<comment type="subunit">
    <text evidence="5">Conjugated with ATG12.</text>
</comment>
<gene>
    <name evidence="8" type="primary">ATG5</name>
    <name evidence="8" type="ORF">HK100_008398</name>
</gene>
<dbReference type="GO" id="GO:0061908">
    <property type="term" value="C:phagophore"/>
    <property type="evidence" value="ECO:0007669"/>
    <property type="project" value="TreeGrafter"/>
</dbReference>
<evidence type="ECO:0000259" key="7">
    <source>
        <dbReference type="PROSITE" id="PS50010"/>
    </source>
</evidence>
<sequence length="639" mass="69988">MNIQPGASTAVVGNPDSEDEDTRLSRLVFSARVPIIISLTTDSDLAGATQATPTSLHVRCVTKLLNALCHVPCAMYGGIECCFACLAKSNLQLMALRCAYLPLYDPAVRSHFNLSSATQPTETTAGIDVRNNSKNVSTSVPDPIAQSQQLWYSCNSVPLKWHLPIGLLYDLFRTSSSPTFSSSAPWYITLHTTAFPHDKLFRSSSLDPLVDLPRDFFMNSVKESDYIRNMSTKKVMALSKSDQNLLWDSIFNAVNATTKNLYHNQQTDEIAKSEQEKLNQLHDQFWAVNSKLFTNQETINNQAGAGAASIAADAVASGSPNIPPSSLISASPGNNPDPSVGSPSGSSNTNVSSSNSNSRSNRAIAVRIYTAIDKPYIQELIAPKDANGREITVVEMLRQVVPEIFAGSGQDDLDSFQQHGSICVVIHGVQKKLNMSEIHRDDSATINSMSSTSNPNSNRNSNANSYFNGVSSNSSSNGGQADRLAHQRLFEWEDEEPPLPPLPPGTAPSDPVATDNTNYGSNNAEDTNNDWAAILTRLKPWPKVQKRMFHIDETIANQASFVSDLANLYEYYYEPLCNTADDAVDIVPAAQRWDFVFEVFGPLTDLLEANRRLLQLLLDRQGLFVADVIDLRLEGDTLM</sequence>
<protein>
    <recommendedName>
        <fullName evidence="5">Autophagy protein 5</fullName>
    </recommendedName>
</protein>
<proteinExistence type="inferred from homology"/>
<keyword evidence="2 5" id="KW-1017">Isopeptide bond</keyword>
<dbReference type="PANTHER" id="PTHR13040:SF2">
    <property type="entry name" value="AUTOPHAGY PROTEIN 5"/>
    <property type="match status" value="1"/>
</dbReference>
<dbReference type="PROSITE" id="PS50010">
    <property type="entry name" value="DH_2"/>
    <property type="match status" value="1"/>
</dbReference>
<evidence type="ECO:0000256" key="3">
    <source>
        <dbReference type="ARBA" id="ARBA00022843"/>
    </source>
</evidence>
<dbReference type="GO" id="GO:0019776">
    <property type="term" value="F:Atg8-family ligase activity"/>
    <property type="evidence" value="ECO:0007669"/>
    <property type="project" value="TreeGrafter"/>
</dbReference>
<evidence type="ECO:0000256" key="6">
    <source>
        <dbReference type="SAM" id="MobiDB-lite"/>
    </source>
</evidence>
<dbReference type="Gene3D" id="3.10.20.90">
    <property type="entry name" value="Phosphatidylinositol 3-kinase Catalytic Subunit, Chain A, domain 1"/>
    <property type="match status" value="1"/>
</dbReference>
<feature type="region of interest" description="Disordered" evidence="6">
    <location>
        <begin position="445"/>
        <end position="481"/>
    </location>
</feature>
<accession>A0AAD5SPM5</accession>
<dbReference type="PANTHER" id="PTHR13040">
    <property type="entry name" value="AUTOPHAGY PROTEIN 5"/>
    <property type="match status" value="1"/>
</dbReference>
<dbReference type="GO" id="GO:0044233">
    <property type="term" value="C:mitochondria-associated endoplasmic reticulum membrane contact site"/>
    <property type="evidence" value="ECO:0007669"/>
    <property type="project" value="TreeGrafter"/>
</dbReference>
<dbReference type="InterPro" id="IPR048940">
    <property type="entry name" value="ATG5_HBR"/>
</dbReference>
<dbReference type="Proteomes" id="UP001211907">
    <property type="component" value="Unassembled WGS sequence"/>
</dbReference>
<feature type="compositionally biased region" description="Low complexity" evidence="6">
    <location>
        <begin position="331"/>
        <end position="359"/>
    </location>
</feature>
<dbReference type="EMBL" id="JADGJH010004080">
    <property type="protein sequence ID" value="KAJ3087337.1"/>
    <property type="molecule type" value="Genomic_DNA"/>
</dbReference>
<dbReference type="SUPFAM" id="SSF48065">
    <property type="entry name" value="DBL homology domain (DH-domain)"/>
    <property type="match status" value="1"/>
</dbReference>
<dbReference type="GO" id="GO:0005776">
    <property type="term" value="C:autophagosome"/>
    <property type="evidence" value="ECO:0007669"/>
    <property type="project" value="TreeGrafter"/>
</dbReference>
<feature type="region of interest" description="Disordered" evidence="6">
    <location>
        <begin position="494"/>
        <end position="525"/>
    </location>
</feature>
<comment type="caution">
    <text evidence="8">The sequence shown here is derived from an EMBL/GenBank/DDBJ whole genome shotgun (WGS) entry which is preliminary data.</text>
</comment>
<dbReference type="Gene3D" id="1.10.246.190">
    <property type="entry name" value="Autophagy protein Apg5, helix rich domain"/>
    <property type="match status" value="1"/>
</dbReference>
<dbReference type="GO" id="GO:0034274">
    <property type="term" value="C:Atg12-Atg5-Atg16 complex"/>
    <property type="evidence" value="ECO:0007669"/>
    <property type="project" value="TreeGrafter"/>
</dbReference>
<evidence type="ECO:0000256" key="2">
    <source>
        <dbReference type="ARBA" id="ARBA00022499"/>
    </source>
</evidence>
<dbReference type="InterPro" id="IPR042527">
    <property type="entry name" value="Atg5_UblA_dom_sf"/>
</dbReference>
<dbReference type="InterPro" id="IPR048939">
    <property type="entry name" value="ATG5_UblA"/>
</dbReference>
<evidence type="ECO:0000313" key="8">
    <source>
        <dbReference type="EMBL" id="KAJ3087337.1"/>
    </source>
</evidence>
<keyword evidence="3 5" id="KW-0832">Ubl conjugation</keyword>
<dbReference type="InterPro" id="IPR048318">
    <property type="entry name" value="ATG5_UblB"/>
</dbReference>
<dbReference type="InterPro" id="IPR035899">
    <property type="entry name" value="DBL_dom_sf"/>
</dbReference>
<evidence type="ECO:0000256" key="1">
    <source>
        <dbReference type="ARBA" id="ARBA00006910"/>
    </source>
</evidence>
<keyword evidence="9" id="KW-1185">Reference proteome</keyword>
<evidence type="ECO:0000256" key="5">
    <source>
        <dbReference type="RuleBase" id="RU361202"/>
    </source>
</evidence>
<dbReference type="Pfam" id="PF20637">
    <property type="entry name" value="ATG5_HBR"/>
    <property type="match status" value="1"/>
</dbReference>
<dbReference type="GO" id="GO:0034727">
    <property type="term" value="P:piecemeal microautophagy of the nucleus"/>
    <property type="evidence" value="ECO:0007669"/>
    <property type="project" value="TreeGrafter"/>
</dbReference>
<dbReference type="GO" id="GO:0034045">
    <property type="term" value="C:phagophore assembly site membrane"/>
    <property type="evidence" value="ECO:0007669"/>
    <property type="project" value="UniProtKB-SubCell"/>
</dbReference>
<keyword evidence="4 5" id="KW-0072">Autophagy</keyword>
<comment type="subcellular location">
    <subcellularLocation>
        <location evidence="5">Preautophagosomal structure membrane</location>
        <topology evidence="5">Peripheral membrane protein</topology>
    </subcellularLocation>
</comment>
<evidence type="ECO:0000313" key="9">
    <source>
        <dbReference type="Proteomes" id="UP001211907"/>
    </source>
</evidence>
<dbReference type="GO" id="GO:0006995">
    <property type="term" value="P:cellular response to nitrogen starvation"/>
    <property type="evidence" value="ECO:0007669"/>
    <property type="project" value="TreeGrafter"/>
</dbReference>
<evidence type="ECO:0000256" key="4">
    <source>
        <dbReference type="ARBA" id="ARBA00023006"/>
    </source>
</evidence>
<comment type="function">
    <text evidence="5">Involved in cytoplasm to vacuole transport (Cvt) and autophagic vesicle formation.</text>
</comment>
<reference evidence="8" key="1">
    <citation type="submission" date="2020-05" db="EMBL/GenBank/DDBJ databases">
        <title>Phylogenomic resolution of chytrid fungi.</title>
        <authorList>
            <person name="Stajich J.E."/>
            <person name="Amses K."/>
            <person name="Simmons R."/>
            <person name="Seto K."/>
            <person name="Myers J."/>
            <person name="Bonds A."/>
            <person name="Quandt C.A."/>
            <person name="Barry K."/>
            <person name="Liu P."/>
            <person name="Grigoriev I."/>
            <person name="Longcore J.E."/>
            <person name="James T.Y."/>
        </authorList>
    </citation>
    <scope>NUCLEOTIDE SEQUENCE</scope>
    <source>
        <strain evidence="8">JEL0513</strain>
    </source>
</reference>
<dbReference type="Gene3D" id="3.10.20.620">
    <property type="match status" value="1"/>
</dbReference>
<dbReference type="Pfam" id="PF04106">
    <property type="entry name" value="ATG5_UblB"/>
    <property type="match status" value="1"/>
</dbReference>
<dbReference type="GO" id="GO:0000422">
    <property type="term" value="P:autophagy of mitochondrion"/>
    <property type="evidence" value="ECO:0007669"/>
    <property type="project" value="TreeGrafter"/>
</dbReference>
<keyword evidence="5" id="KW-0472">Membrane</keyword>
<feature type="compositionally biased region" description="Polar residues" evidence="6">
    <location>
        <begin position="514"/>
        <end position="525"/>
    </location>
</feature>
<dbReference type="InterPro" id="IPR042526">
    <property type="entry name" value="Atg5_HR"/>
</dbReference>
<feature type="compositionally biased region" description="Low complexity" evidence="6">
    <location>
        <begin position="447"/>
        <end position="479"/>
    </location>
</feature>
<name>A0AAD5SPM5_9FUNG</name>
<dbReference type="GO" id="GO:0005085">
    <property type="term" value="F:guanyl-nucleotide exchange factor activity"/>
    <property type="evidence" value="ECO:0007669"/>
    <property type="project" value="InterPro"/>
</dbReference>
<feature type="non-terminal residue" evidence="8">
    <location>
        <position position="1"/>
    </location>
</feature>
<dbReference type="InterPro" id="IPR007239">
    <property type="entry name" value="Atg5"/>
</dbReference>
<feature type="region of interest" description="Disordered" evidence="6">
    <location>
        <begin position="321"/>
        <end position="359"/>
    </location>
</feature>